<organism evidence="9 10">
    <name type="scientific">Vagococcus salmoninarum</name>
    <dbReference type="NCBI Taxonomy" id="2739"/>
    <lineage>
        <taxon>Bacteria</taxon>
        <taxon>Bacillati</taxon>
        <taxon>Bacillota</taxon>
        <taxon>Bacilli</taxon>
        <taxon>Lactobacillales</taxon>
        <taxon>Enterococcaceae</taxon>
        <taxon>Vagococcus</taxon>
    </lineage>
</organism>
<evidence type="ECO:0000256" key="3">
    <source>
        <dbReference type="ARBA" id="ARBA00022475"/>
    </source>
</evidence>
<comment type="caution">
    <text evidence="9">The sequence shown here is derived from an EMBL/GenBank/DDBJ whole genome shotgun (WGS) entry which is preliminary data.</text>
</comment>
<reference evidence="9 10" key="1">
    <citation type="submission" date="2017-05" db="EMBL/GenBank/DDBJ databases">
        <title>Vagococcus spp. assemblies.</title>
        <authorList>
            <person name="Gulvik C.A."/>
        </authorList>
    </citation>
    <scope>NUCLEOTIDE SEQUENCE [LARGE SCALE GENOMIC DNA]</scope>
    <source>
        <strain evidence="9 10">NCFB 2777</strain>
    </source>
</reference>
<evidence type="ECO:0000256" key="1">
    <source>
        <dbReference type="ARBA" id="ARBA00004651"/>
    </source>
</evidence>
<feature type="transmembrane region" description="Helical" evidence="8">
    <location>
        <begin position="78"/>
        <end position="100"/>
    </location>
</feature>
<dbReference type="InterPro" id="IPR007227">
    <property type="entry name" value="Cell_shape_determining_MreD"/>
</dbReference>
<evidence type="ECO:0000313" key="10">
    <source>
        <dbReference type="Proteomes" id="UP000287239"/>
    </source>
</evidence>
<dbReference type="GO" id="GO:0008360">
    <property type="term" value="P:regulation of cell shape"/>
    <property type="evidence" value="ECO:0007669"/>
    <property type="project" value="UniProtKB-KW"/>
</dbReference>
<dbReference type="GO" id="GO:0005886">
    <property type="term" value="C:plasma membrane"/>
    <property type="evidence" value="ECO:0007669"/>
    <property type="project" value="UniProtKB-SubCell"/>
</dbReference>
<feature type="transmembrane region" description="Helical" evidence="8">
    <location>
        <begin position="147"/>
        <end position="165"/>
    </location>
</feature>
<evidence type="ECO:0000256" key="2">
    <source>
        <dbReference type="ARBA" id="ARBA00007776"/>
    </source>
</evidence>
<comment type="subcellular location">
    <subcellularLocation>
        <location evidence="1">Cell membrane</location>
        <topology evidence="1">Multi-pass membrane protein</topology>
    </subcellularLocation>
</comment>
<keyword evidence="6 8" id="KW-1133">Transmembrane helix</keyword>
<dbReference type="NCBIfam" id="TIGR03426">
    <property type="entry name" value="shape_MreD"/>
    <property type="match status" value="1"/>
</dbReference>
<keyword evidence="3" id="KW-1003">Cell membrane</keyword>
<keyword evidence="4 8" id="KW-0812">Transmembrane</keyword>
<dbReference type="OrthoDB" id="2148512at2"/>
<evidence type="ECO:0000256" key="7">
    <source>
        <dbReference type="ARBA" id="ARBA00023136"/>
    </source>
</evidence>
<feature type="transmembrane region" description="Helical" evidence="8">
    <location>
        <begin position="107"/>
        <end position="127"/>
    </location>
</feature>
<accession>A0A429ZGF5</accession>
<evidence type="ECO:0000256" key="6">
    <source>
        <dbReference type="ARBA" id="ARBA00022989"/>
    </source>
</evidence>
<feature type="transmembrane region" description="Helical" evidence="8">
    <location>
        <begin position="12"/>
        <end position="28"/>
    </location>
</feature>
<keyword evidence="10" id="KW-1185">Reference proteome</keyword>
<keyword evidence="7 8" id="KW-0472">Membrane</keyword>
<dbReference type="Proteomes" id="UP000287239">
    <property type="component" value="Unassembled WGS sequence"/>
</dbReference>
<proteinExistence type="inferred from homology"/>
<evidence type="ECO:0000256" key="5">
    <source>
        <dbReference type="ARBA" id="ARBA00022960"/>
    </source>
</evidence>
<dbReference type="AlphaFoldDB" id="A0A429ZGF5"/>
<dbReference type="EMBL" id="NGJU01000021">
    <property type="protein sequence ID" value="RST92776.1"/>
    <property type="molecule type" value="Genomic_DNA"/>
</dbReference>
<evidence type="ECO:0000313" key="9">
    <source>
        <dbReference type="EMBL" id="RST92776.1"/>
    </source>
</evidence>
<keyword evidence="5" id="KW-0133">Cell shape</keyword>
<evidence type="ECO:0000256" key="8">
    <source>
        <dbReference type="SAM" id="Phobius"/>
    </source>
</evidence>
<dbReference type="Pfam" id="PF04093">
    <property type="entry name" value="MreD"/>
    <property type="match status" value="1"/>
</dbReference>
<evidence type="ECO:0000256" key="4">
    <source>
        <dbReference type="ARBA" id="ARBA00022692"/>
    </source>
</evidence>
<sequence length="171" mass="19308">MNKMEKRSVMSVLLPVILIVLMLLDGQISNILRGVTNNQLFLNSHLLLIGLILGSLYFERKYMVILSISIGILFDVYYYSIIGINMVSLPLTVLLIYVVFEYVRPSFISILLSLVIFITIMDSSAYLLQGVFGLINSDFLGFITRNLGPTMILNGLFYTLLAYPIKKIAKL</sequence>
<feature type="transmembrane region" description="Helical" evidence="8">
    <location>
        <begin position="40"/>
        <end position="58"/>
    </location>
</feature>
<protein>
    <submittedName>
        <fullName evidence="9">Rod shape-determining protein MreD</fullName>
    </submittedName>
</protein>
<gene>
    <name evidence="9" type="ORF">CBF35_12705</name>
</gene>
<name>A0A429ZGF5_9ENTE</name>
<comment type="similarity">
    <text evidence="2">Belongs to the MreD family.</text>
</comment>